<dbReference type="Proteomes" id="UP000029409">
    <property type="component" value="Chromosome"/>
</dbReference>
<dbReference type="KEGG" id="pdu:PDUR_23635"/>
<gene>
    <name evidence="2" type="ORF">PDUR_23635</name>
</gene>
<accession>A0A089HRB2</accession>
<keyword evidence="1" id="KW-0472">Membrane</keyword>
<proteinExistence type="predicted"/>
<sequence length="166" mass="19643">MLRDTLPFIILLLSHEKSTIRGDNYYEYKKKIVFTSICFIFAIIFIFSWEYVKKNYISLNLVTEIKVDEELPGTAWGFVSNPEDDSELKNYISMLPAINYNENLLMISEGRRINSLWFRKYSKLLTNSHYNNPYLGSVELDDELHSHTIFVYTIKKINILDDTYGW</sequence>
<keyword evidence="1" id="KW-1133">Transmembrane helix</keyword>
<keyword evidence="3" id="KW-1185">Reference proteome</keyword>
<dbReference type="EMBL" id="CP009288">
    <property type="protein sequence ID" value="AIQ14546.1"/>
    <property type="molecule type" value="Genomic_DNA"/>
</dbReference>
<evidence type="ECO:0000256" key="1">
    <source>
        <dbReference type="SAM" id="Phobius"/>
    </source>
</evidence>
<dbReference type="AlphaFoldDB" id="A0A089HRB2"/>
<protein>
    <submittedName>
        <fullName evidence="2">Uncharacterized protein</fullName>
    </submittedName>
</protein>
<dbReference type="RefSeq" id="WP_042208302.1">
    <property type="nucleotide sequence ID" value="NZ_CP009288.1"/>
</dbReference>
<organism evidence="2 3">
    <name type="scientific">Paenibacillus durus</name>
    <name type="common">Paenibacillus azotofixans</name>
    <dbReference type="NCBI Taxonomy" id="44251"/>
    <lineage>
        <taxon>Bacteria</taxon>
        <taxon>Bacillati</taxon>
        <taxon>Bacillota</taxon>
        <taxon>Bacilli</taxon>
        <taxon>Bacillales</taxon>
        <taxon>Paenibacillaceae</taxon>
        <taxon>Paenibacillus</taxon>
    </lineage>
</organism>
<reference evidence="2 3" key="1">
    <citation type="submission" date="2014-08" db="EMBL/GenBank/DDBJ databases">
        <title>Comparative genomics of the Paenibacillus odorifer group.</title>
        <authorList>
            <person name="den Bakker H.C."/>
            <person name="Tsai Y.-C."/>
            <person name="Martin N."/>
            <person name="Korlach J."/>
            <person name="Wiedmann M."/>
        </authorList>
    </citation>
    <scope>NUCLEOTIDE SEQUENCE [LARGE SCALE GENOMIC DNA]</scope>
    <source>
        <strain evidence="2 3">DSM 1735</strain>
    </source>
</reference>
<keyword evidence="1" id="KW-0812">Transmembrane</keyword>
<dbReference type="OrthoDB" id="9948908at2"/>
<evidence type="ECO:0000313" key="2">
    <source>
        <dbReference type="EMBL" id="AIQ14546.1"/>
    </source>
</evidence>
<name>A0A089HRB2_PAEDU</name>
<evidence type="ECO:0000313" key="3">
    <source>
        <dbReference type="Proteomes" id="UP000029409"/>
    </source>
</evidence>
<feature type="transmembrane region" description="Helical" evidence="1">
    <location>
        <begin position="32"/>
        <end position="52"/>
    </location>
</feature>